<evidence type="ECO:0000313" key="5">
    <source>
        <dbReference type="Proteomes" id="UP000001502"/>
    </source>
</evidence>
<keyword evidence="2" id="KW-0227">DNA damage</keyword>
<keyword evidence="1 2" id="KW-0238">DNA-binding</keyword>
<reference evidence="5" key="1">
    <citation type="submission" date="2011-06" db="EMBL/GenBank/DDBJ databases">
        <title>Complete sequence of Streptococcus parasanguinis strain ATCC 15912.</title>
        <authorList>
            <person name="Muzny D."/>
            <person name="Qin X."/>
            <person name="Buhay C."/>
            <person name="Dugan-Rocha S."/>
            <person name="Ding Y."/>
            <person name="Chen G."/>
            <person name="Hawes A."/>
            <person name="Holder M."/>
            <person name="Jhangiani S."/>
            <person name="Johnson A."/>
            <person name="Khan Z."/>
            <person name="Li Z."/>
            <person name="Liu W."/>
            <person name="Liu X."/>
            <person name="Perez L."/>
            <person name="Shen H."/>
            <person name="Wang Q."/>
            <person name="Watt J."/>
            <person name="Xi L."/>
            <person name="Xin Y."/>
            <person name="Zhou J."/>
            <person name="Deng J."/>
            <person name="Jiang H."/>
            <person name="Liu Y."/>
            <person name="Qu J."/>
            <person name="Song X.-Z."/>
            <person name="Zhang L."/>
            <person name="Villasana D."/>
            <person name="Johnson A."/>
            <person name="Liu J."/>
            <person name="Liyanage D."/>
            <person name="Lorensuhewa L."/>
            <person name="Robinson T."/>
            <person name="Song A."/>
            <person name="Song B.-B."/>
            <person name="Dinh H."/>
            <person name="Thornton R."/>
            <person name="Coyle M."/>
            <person name="Francisco L."/>
            <person name="Jackson L."/>
            <person name="Javaid M."/>
            <person name="Korchina V."/>
            <person name="Kovar C."/>
            <person name="Mata R."/>
            <person name="Mathew T."/>
            <person name="Ngo R."/>
            <person name="Nguyen L."/>
            <person name="Nguyen N."/>
            <person name="Okwuonu G."/>
            <person name="Ongeri F."/>
            <person name="Pham C."/>
            <person name="Simmons D."/>
            <person name="Wilczek-Boney K."/>
            <person name="Hale W."/>
            <person name="Jakkamsetti A."/>
            <person name="Pham P."/>
            <person name="Ruth R."/>
            <person name="San Lucas F."/>
            <person name="Warren J."/>
            <person name="Zhang J."/>
            <person name="Zhao Z."/>
            <person name="Zhou C."/>
            <person name="Zhu D."/>
            <person name="Lee S."/>
            <person name="Bess C."/>
            <person name="Blankenburg K."/>
            <person name="Forbes L."/>
            <person name="Fu Q."/>
            <person name="Gubbala S."/>
            <person name="Hirani K."/>
            <person name="Jayaseelan J.C."/>
            <person name="Lara F."/>
            <person name="Munidasa M."/>
            <person name="Palculict T."/>
            <person name="Patil S."/>
            <person name="Pu L.-L."/>
            <person name="Saada N."/>
            <person name="Tang L."/>
            <person name="Weissenberger G."/>
            <person name="Zhu Y."/>
            <person name="Hemphill L."/>
            <person name="Shang Y."/>
            <person name="Youmans B."/>
            <person name="Ayvaz T."/>
            <person name="Ross M."/>
            <person name="Santibanez J."/>
            <person name="Aqrawi P."/>
            <person name="Gross S."/>
            <person name="Joshi V."/>
            <person name="Fowler G."/>
            <person name="Nazareth L."/>
            <person name="Reid J."/>
            <person name="Worley K."/>
            <person name="Petrosino J."/>
            <person name="Highlander S."/>
            <person name="Gibbs R."/>
        </authorList>
    </citation>
    <scope>NUCLEOTIDE SEQUENCE [LARGE SCALE GENOMIC DNA]</scope>
    <source>
        <strain evidence="5">ATCC 15912 / DSM 6778 / CIP 104372 / LMG 14537</strain>
    </source>
</reference>
<dbReference type="PANTHER" id="PTHR10302:SF27">
    <property type="entry name" value="SINGLE-STRANDED DNA-BINDING PROTEIN"/>
    <property type="match status" value="1"/>
</dbReference>
<proteinExistence type="inferred from homology"/>
<evidence type="ECO:0000256" key="2">
    <source>
        <dbReference type="HAMAP-Rule" id="MF_00984"/>
    </source>
</evidence>
<dbReference type="GO" id="GO:0003697">
    <property type="term" value="F:single-stranded DNA binding"/>
    <property type="evidence" value="ECO:0007669"/>
    <property type="project" value="UniProtKB-UniRule"/>
</dbReference>
<dbReference type="SUPFAM" id="SSF50249">
    <property type="entry name" value="Nucleic acid-binding proteins"/>
    <property type="match status" value="1"/>
</dbReference>
<evidence type="ECO:0000256" key="1">
    <source>
        <dbReference type="ARBA" id="ARBA00023125"/>
    </source>
</evidence>
<dbReference type="GO" id="GO:0009295">
    <property type="term" value="C:nucleoid"/>
    <property type="evidence" value="ECO:0007669"/>
    <property type="project" value="TreeGrafter"/>
</dbReference>
<feature type="short sequence motif" description="Important for interaction with partner proteins" evidence="2">
    <location>
        <begin position="127"/>
        <end position="132"/>
    </location>
</feature>
<sequence>MMYNKVILIGRLVAAPELHKTSTDKSVARVTVAVNRRYKDQNGDRETDFVNVVVWGKLAETMASYASKGSLISLDGEIRTRRYEKNGVMQYVTEVLCQSFQLLESRAQRAMRENGGTGDLADIILEEEDLPF</sequence>
<evidence type="ECO:0000256" key="3">
    <source>
        <dbReference type="PIRNR" id="PIRNR002070"/>
    </source>
</evidence>
<dbReference type="EMBL" id="CP002843">
    <property type="protein sequence ID" value="AEH56705.1"/>
    <property type="molecule type" value="Genomic_DNA"/>
</dbReference>
<name>F8DH09_STREP</name>
<dbReference type="InterPro" id="IPR011344">
    <property type="entry name" value="ssDNA-bd"/>
</dbReference>
<evidence type="ECO:0000313" key="4">
    <source>
        <dbReference type="EMBL" id="AEH56705.1"/>
    </source>
</evidence>
<dbReference type="HOGENOM" id="CLU_078758_6_1_9"/>
<comment type="caution">
    <text evidence="2">Lacks conserved residue(s) required for the propagation of feature annotation.</text>
</comment>
<dbReference type="InterPro" id="IPR012340">
    <property type="entry name" value="NA-bd_OB-fold"/>
</dbReference>
<accession>F8DH09</accession>
<dbReference type="NCBIfam" id="TIGR00621">
    <property type="entry name" value="ssb"/>
    <property type="match status" value="1"/>
</dbReference>
<dbReference type="PIRSF" id="PIRSF002070">
    <property type="entry name" value="SSB"/>
    <property type="match status" value="1"/>
</dbReference>
<dbReference type="GO" id="GO:0006310">
    <property type="term" value="P:DNA recombination"/>
    <property type="evidence" value="ECO:0007669"/>
    <property type="project" value="UniProtKB-UniRule"/>
</dbReference>
<dbReference type="InterPro" id="IPR000424">
    <property type="entry name" value="Primosome_PriB/ssb"/>
</dbReference>
<keyword evidence="2" id="KW-0235">DNA replication</keyword>
<dbReference type="KEGG" id="scp:HMPREF0833_11674"/>
<comment type="subunit">
    <text evidence="2">Homotetramer.</text>
</comment>
<dbReference type="PANTHER" id="PTHR10302">
    <property type="entry name" value="SINGLE-STRANDED DNA-BINDING PROTEIN"/>
    <property type="match status" value="1"/>
</dbReference>
<dbReference type="GO" id="GO:0006260">
    <property type="term" value="P:DNA replication"/>
    <property type="evidence" value="ECO:0007669"/>
    <property type="project" value="UniProtKB-UniRule"/>
</dbReference>
<dbReference type="Pfam" id="PF00436">
    <property type="entry name" value="SSB"/>
    <property type="match status" value="1"/>
</dbReference>
<keyword evidence="2" id="KW-0233">DNA recombination</keyword>
<protein>
    <recommendedName>
        <fullName evidence="2 3">Single-stranded DNA-binding protein</fullName>
        <shortName evidence="2">SSB</shortName>
    </recommendedName>
</protein>
<organism evidence="4 5">
    <name type="scientific">Streptococcus parasanguinis (strain ATCC 15912 / DSM 6778 / CIP 104372 / LMG 14537)</name>
    <dbReference type="NCBI Taxonomy" id="760570"/>
    <lineage>
        <taxon>Bacteria</taxon>
        <taxon>Bacillati</taxon>
        <taxon>Bacillota</taxon>
        <taxon>Bacilli</taxon>
        <taxon>Lactobacillales</taxon>
        <taxon>Streptococcaceae</taxon>
        <taxon>Streptococcus</taxon>
    </lineage>
</organism>
<dbReference type="PROSITE" id="PS50935">
    <property type="entry name" value="SSB"/>
    <property type="match status" value="1"/>
</dbReference>
<dbReference type="HAMAP" id="MF_00984">
    <property type="entry name" value="SSB"/>
    <property type="match status" value="1"/>
</dbReference>
<comment type="function">
    <text evidence="2">Plays an important role in DNA replication, recombination and repair. Binds to ssDNA and to an array of partner proteins to recruit them to their sites of action during DNA metabolism.</text>
</comment>
<gene>
    <name evidence="4" type="ordered locus">HMPREF0833_11674</name>
</gene>
<dbReference type="NCBIfam" id="NF005579">
    <property type="entry name" value="PRK07274.1"/>
    <property type="match status" value="1"/>
</dbReference>
<keyword evidence="2" id="KW-0234">DNA repair</keyword>
<dbReference type="Gene3D" id="2.40.50.140">
    <property type="entry name" value="Nucleic acid-binding proteins"/>
    <property type="match status" value="1"/>
</dbReference>
<dbReference type="CDD" id="cd04496">
    <property type="entry name" value="SSB_OBF"/>
    <property type="match status" value="1"/>
</dbReference>
<dbReference type="AlphaFoldDB" id="F8DH09"/>
<dbReference type="GO" id="GO:0006281">
    <property type="term" value="P:DNA repair"/>
    <property type="evidence" value="ECO:0007669"/>
    <property type="project" value="UniProtKB-UniRule"/>
</dbReference>
<dbReference type="Proteomes" id="UP000001502">
    <property type="component" value="Chromosome"/>
</dbReference>